<dbReference type="RefSeq" id="YP_009949736.1">
    <property type="nucleotide sequence ID" value="NC_051583.1"/>
</dbReference>
<feature type="compositionally biased region" description="Low complexity" evidence="1">
    <location>
        <begin position="23"/>
        <end position="32"/>
    </location>
</feature>
<feature type="compositionally biased region" description="Basic residues" evidence="1">
    <location>
        <begin position="35"/>
        <end position="46"/>
    </location>
</feature>
<feature type="region of interest" description="Disordered" evidence="1">
    <location>
        <begin position="1"/>
        <end position="46"/>
    </location>
</feature>
<reference evidence="2 3" key="1">
    <citation type="submission" date="2018-08" db="EMBL/GenBank/DDBJ databases">
        <authorList>
            <person name="Washington J.M."/>
            <person name="Garlena R.A."/>
            <person name="Russell D.A."/>
            <person name="Pope W.H."/>
            <person name="Jacobs-Sera D."/>
            <person name="Hatfull G.F."/>
        </authorList>
    </citation>
    <scope>NUCLEOTIDE SEQUENCE [LARGE SCALE GENOMIC DNA]</scope>
</reference>
<dbReference type="GeneID" id="60321162"/>
<evidence type="ECO:0000256" key="1">
    <source>
        <dbReference type="SAM" id="MobiDB-lite"/>
    </source>
</evidence>
<evidence type="ECO:0000313" key="2">
    <source>
        <dbReference type="EMBL" id="AYD82088.1"/>
    </source>
</evidence>
<dbReference type="InterPro" id="IPR055642">
    <property type="entry name" value="DUF7218"/>
</dbReference>
<dbReference type="KEGG" id="vg:60321162"/>
<keyword evidence="3" id="KW-1185">Reference proteome</keyword>
<dbReference type="EMBL" id="MH744423">
    <property type="protein sequence ID" value="AYD82088.1"/>
    <property type="molecule type" value="Genomic_DNA"/>
</dbReference>
<protein>
    <submittedName>
        <fullName evidence="2">Uncharacterized protein</fullName>
    </submittedName>
</protein>
<name>A0A386K9K2_9CAUD</name>
<sequence length="46" mass="5507">MPGKQVKNWKQYHGLRRRGMSKARAAAITNAASRKDRRRSRSRRRR</sequence>
<dbReference type="Pfam" id="PF23855">
    <property type="entry name" value="DUF7218"/>
    <property type="match status" value="1"/>
</dbReference>
<accession>A0A386K9K2</accession>
<dbReference type="Proteomes" id="UP000269292">
    <property type="component" value="Segment"/>
</dbReference>
<proteinExistence type="predicted"/>
<organism evidence="2 3">
    <name type="scientific">Mycobacterium phage Saguaro</name>
    <dbReference type="NCBI Taxonomy" id="2315616"/>
    <lineage>
        <taxon>Viruses</taxon>
        <taxon>Duplodnaviria</taxon>
        <taxon>Heunggongvirae</taxon>
        <taxon>Uroviricota</taxon>
        <taxon>Caudoviricetes</taxon>
        <taxon>Bclasvirinae</taxon>
        <taxon>Saguarovirus</taxon>
        <taxon>Saguarovirus saguaro</taxon>
    </lineage>
</organism>
<evidence type="ECO:0000313" key="3">
    <source>
        <dbReference type="Proteomes" id="UP000269292"/>
    </source>
</evidence>
<gene>
    <name evidence="2" type="primary">73</name>
    <name evidence="2" type="ORF">SEA_SAGUARO_73</name>
</gene>